<keyword evidence="4" id="KW-0132">Cell division</keyword>
<keyword evidence="20" id="KW-1185">Reference proteome</keyword>
<evidence type="ECO:0000256" key="6">
    <source>
        <dbReference type="ARBA" id="ARBA00022741"/>
    </source>
</evidence>
<dbReference type="CDD" id="cd01127">
    <property type="entry name" value="TrwB_TraG_TraD_VirD4"/>
    <property type="match status" value="1"/>
</dbReference>
<keyword evidence="10" id="KW-0238">DNA-binding</keyword>
<keyword evidence="5 17" id="KW-0812">Transmembrane</keyword>
<keyword evidence="6 15" id="KW-0547">Nucleotide-binding</keyword>
<evidence type="ECO:0000256" key="16">
    <source>
        <dbReference type="SAM" id="MobiDB-lite"/>
    </source>
</evidence>
<proteinExistence type="inferred from homology"/>
<feature type="region of interest" description="Disordered" evidence="16">
    <location>
        <begin position="208"/>
        <end position="228"/>
    </location>
</feature>
<evidence type="ECO:0000256" key="2">
    <source>
        <dbReference type="ARBA" id="ARBA00006474"/>
    </source>
</evidence>
<evidence type="ECO:0000256" key="13">
    <source>
        <dbReference type="ARBA" id="ARBA00024986"/>
    </source>
</evidence>
<dbReference type="Gene3D" id="1.10.10.10">
    <property type="entry name" value="Winged helix-like DNA-binding domain superfamily/Winged helix DNA-binding domain"/>
    <property type="match status" value="1"/>
</dbReference>
<evidence type="ECO:0000256" key="14">
    <source>
        <dbReference type="ARBA" id="ARBA00025923"/>
    </source>
</evidence>
<dbReference type="GO" id="GO:0003677">
    <property type="term" value="F:DNA binding"/>
    <property type="evidence" value="ECO:0007669"/>
    <property type="project" value="UniProtKB-KW"/>
</dbReference>
<feature type="transmembrane region" description="Helical" evidence="17">
    <location>
        <begin position="28"/>
        <end position="44"/>
    </location>
</feature>
<keyword evidence="3" id="KW-1003">Cell membrane</keyword>
<evidence type="ECO:0000256" key="12">
    <source>
        <dbReference type="ARBA" id="ARBA00023306"/>
    </source>
</evidence>
<dbReference type="OrthoDB" id="9807790at2"/>
<dbReference type="Pfam" id="PF17854">
    <property type="entry name" value="FtsK_alpha"/>
    <property type="match status" value="1"/>
</dbReference>
<keyword evidence="8 15" id="KW-0067">ATP-binding</keyword>
<protein>
    <submittedName>
        <fullName evidence="19">DNA translocase FtsK</fullName>
    </submittedName>
</protein>
<dbReference type="Pfam" id="PF13491">
    <property type="entry name" value="FtsK_4TM"/>
    <property type="match status" value="1"/>
</dbReference>
<dbReference type="GO" id="GO:0051301">
    <property type="term" value="P:cell division"/>
    <property type="evidence" value="ECO:0007669"/>
    <property type="project" value="UniProtKB-KW"/>
</dbReference>
<evidence type="ECO:0000256" key="11">
    <source>
        <dbReference type="ARBA" id="ARBA00023136"/>
    </source>
</evidence>
<evidence type="ECO:0000256" key="7">
    <source>
        <dbReference type="ARBA" id="ARBA00022829"/>
    </source>
</evidence>
<dbReference type="EMBL" id="CP046457">
    <property type="protein sequence ID" value="QGT99649.1"/>
    <property type="molecule type" value="Genomic_DNA"/>
</dbReference>
<feature type="domain" description="FtsK" evidence="18">
    <location>
        <begin position="430"/>
        <end position="616"/>
    </location>
</feature>
<keyword evidence="12" id="KW-0131">Cell cycle</keyword>
<dbReference type="InterPro" id="IPR050206">
    <property type="entry name" value="FtsK/SpoIIIE/SftA"/>
</dbReference>
<dbReference type="RefSeq" id="WP_156203526.1">
    <property type="nucleotide sequence ID" value="NZ_CP046457.1"/>
</dbReference>
<evidence type="ECO:0000256" key="1">
    <source>
        <dbReference type="ARBA" id="ARBA00004651"/>
    </source>
</evidence>
<dbReference type="AlphaFoldDB" id="A0A6I6DBH2"/>
<dbReference type="SMART" id="SM00382">
    <property type="entry name" value="AAA"/>
    <property type="match status" value="1"/>
</dbReference>
<dbReference type="SUPFAM" id="SSF52540">
    <property type="entry name" value="P-loop containing nucleoside triphosphate hydrolases"/>
    <property type="match status" value="1"/>
</dbReference>
<evidence type="ECO:0000256" key="15">
    <source>
        <dbReference type="PROSITE-ProRule" id="PRU00289"/>
    </source>
</evidence>
<reference evidence="20" key="1">
    <citation type="journal article" date="2019" name="Microbiology">
        <title>Complete Genome Sequence of an Uncultured Bacterium of the Candidate Phylum Bipolaricaulota.</title>
        <authorList>
            <person name="Kadnikov V.V."/>
            <person name="Mardanov A.V."/>
            <person name="Beletsky A.V."/>
            <person name="Frank Y.A."/>
            <person name="Karnachuk O.V."/>
            <person name="Ravin N.V."/>
        </authorList>
    </citation>
    <scope>NUCLEOTIDE SEQUENCE [LARGE SCALE GENOMIC DNA]</scope>
</reference>
<dbReference type="Pfam" id="PF09397">
    <property type="entry name" value="FtsK_gamma"/>
    <property type="match status" value="1"/>
</dbReference>
<evidence type="ECO:0000256" key="9">
    <source>
        <dbReference type="ARBA" id="ARBA00022989"/>
    </source>
</evidence>
<evidence type="ECO:0000256" key="17">
    <source>
        <dbReference type="SAM" id="Phobius"/>
    </source>
</evidence>
<comment type="subunit">
    <text evidence="14">Homohexamer. Forms a ring that surrounds DNA.</text>
</comment>
<feature type="compositionally biased region" description="Polar residues" evidence="16">
    <location>
        <begin position="216"/>
        <end position="227"/>
    </location>
</feature>
<dbReference type="Gene3D" id="3.40.50.300">
    <property type="entry name" value="P-loop containing nucleotide triphosphate hydrolases"/>
    <property type="match status" value="1"/>
</dbReference>
<dbReference type="Pfam" id="PF01580">
    <property type="entry name" value="FtsK_SpoIIIE"/>
    <property type="match status" value="1"/>
</dbReference>
<evidence type="ECO:0000259" key="18">
    <source>
        <dbReference type="PROSITE" id="PS50901"/>
    </source>
</evidence>
<evidence type="ECO:0000256" key="4">
    <source>
        <dbReference type="ARBA" id="ARBA00022618"/>
    </source>
</evidence>
<keyword evidence="11 17" id="KW-0472">Membrane</keyword>
<dbReference type="Gene3D" id="3.30.980.40">
    <property type="match status" value="1"/>
</dbReference>
<dbReference type="PANTHER" id="PTHR22683:SF41">
    <property type="entry name" value="DNA TRANSLOCASE FTSK"/>
    <property type="match status" value="1"/>
</dbReference>
<dbReference type="GO" id="GO:0005886">
    <property type="term" value="C:plasma membrane"/>
    <property type="evidence" value="ECO:0007669"/>
    <property type="project" value="UniProtKB-SubCell"/>
</dbReference>
<evidence type="ECO:0000256" key="5">
    <source>
        <dbReference type="ARBA" id="ARBA00022692"/>
    </source>
</evidence>
<dbReference type="PANTHER" id="PTHR22683">
    <property type="entry name" value="SPORULATION PROTEIN RELATED"/>
    <property type="match status" value="1"/>
</dbReference>
<keyword evidence="9 17" id="KW-1133">Transmembrane helix</keyword>
<dbReference type="InterPro" id="IPR002543">
    <property type="entry name" value="FtsK_dom"/>
</dbReference>
<dbReference type="SUPFAM" id="SSF46785">
    <property type="entry name" value="Winged helix' DNA-binding domain"/>
    <property type="match status" value="1"/>
</dbReference>
<dbReference type="InterPro" id="IPR036390">
    <property type="entry name" value="WH_DNA-bd_sf"/>
</dbReference>
<evidence type="ECO:0000313" key="20">
    <source>
        <dbReference type="Proteomes" id="UP000426444"/>
    </source>
</evidence>
<comment type="subcellular location">
    <subcellularLocation>
        <location evidence="1">Cell membrane</location>
        <topology evidence="1">Multi-pass membrane protein</topology>
    </subcellularLocation>
</comment>
<feature type="compositionally biased region" description="Basic and acidic residues" evidence="16">
    <location>
        <begin position="252"/>
        <end position="266"/>
    </location>
</feature>
<dbReference type="SMART" id="SM00843">
    <property type="entry name" value="Ftsk_gamma"/>
    <property type="match status" value="1"/>
</dbReference>
<evidence type="ECO:0000256" key="8">
    <source>
        <dbReference type="ARBA" id="ARBA00022840"/>
    </source>
</evidence>
<dbReference type="InterPro" id="IPR003593">
    <property type="entry name" value="AAA+_ATPase"/>
</dbReference>
<dbReference type="InterPro" id="IPR036388">
    <property type="entry name" value="WH-like_DNA-bd_sf"/>
</dbReference>
<dbReference type="InterPro" id="IPR025199">
    <property type="entry name" value="FtsK_4TM"/>
</dbReference>
<name>A0A6I6DBH2_9FIRM</name>
<evidence type="ECO:0000313" key="19">
    <source>
        <dbReference type="EMBL" id="QGT99649.1"/>
    </source>
</evidence>
<keyword evidence="7" id="KW-0159">Chromosome partition</keyword>
<evidence type="ECO:0000256" key="3">
    <source>
        <dbReference type="ARBA" id="ARBA00022475"/>
    </source>
</evidence>
<dbReference type="InterPro" id="IPR018541">
    <property type="entry name" value="Ftsk_gamma"/>
</dbReference>
<dbReference type="InterPro" id="IPR027417">
    <property type="entry name" value="P-loop_NTPase"/>
</dbReference>
<feature type="binding site" evidence="15">
    <location>
        <begin position="447"/>
        <end position="454"/>
    </location>
    <ligand>
        <name>ATP</name>
        <dbReference type="ChEBI" id="CHEBI:30616"/>
    </ligand>
</feature>
<feature type="transmembrane region" description="Helical" evidence="17">
    <location>
        <begin position="64"/>
        <end position="87"/>
    </location>
</feature>
<dbReference type="Proteomes" id="UP000426444">
    <property type="component" value="Chromosome"/>
</dbReference>
<comment type="function">
    <text evidence="13">Essential cell division protein that coordinates cell division and chromosome segregation. The N-terminus is involved in assembly of the cell-division machinery. The C-terminus functions as a DNA motor that moves dsDNA in an ATP-dependent manner towards the dif recombination site, which is located within the replication terminus region. Required for activation of the Xer recombinase, allowing activation of chromosome unlinking by recombination.</text>
</comment>
<gene>
    <name evidence="19" type="ORF">SYNTR_1056</name>
</gene>
<dbReference type="PROSITE" id="PS50901">
    <property type="entry name" value="FTSK"/>
    <property type="match status" value="1"/>
</dbReference>
<feature type="region of interest" description="Disordered" evidence="16">
    <location>
        <begin position="251"/>
        <end position="283"/>
    </location>
</feature>
<dbReference type="InterPro" id="IPR041027">
    <property type="entry name" value="FtsK_alpha"/>
</dbReference>
<feature type="transmembrane region" description="Helical" evidence="17">
    <location>
        <begin position="138"/>
        <end position="171"/>
    </location>
</feature>
<sequence length="761" mass="84373">MSKNNRTKPTRYKKTNNKEKKSYIREEILSIIVLMIAVFVYVGLRNYQGIPDSDQFIGLIGIQLMRLIDISFGLASILVPLFLLIWSIHIGVIKKLWSVRMWGVAILAIAILISISIYNTPKGITSLDAGIKGLGGGYIGGFISYSLVTLVGNIGAVIAIILSCILAIIMIIEKPISEIIKFLINIVKKTRNYFVDIMYYKPEESESKKDVKNLSEEPSTIDSTNTEPVIINHLDTDNNLPHILESNNTDYVKADKTDKSDKTDKKPVKRQKNKSKSEPIDISFNKTDNDLDFIYKKPPLELLTNINNEKSVDKKNIKQSISVLEDTFSSFGIKVKVNQVSCGPAITRYELTPAPGVKVSKILSLTDDLQLNLAAPGIRMEAPIPGKSAVGIEVPNSLMASVGLKNLLTSSLFKNLNSPLAFALGEDIGGNPVVAKLKDMPHLLIAGSTGSGKSVCLNCIITSFLYNSSPDELKLVFIDPKMVELTVFNGIPHLMTPVVTDPKKASVVLRWMVTEMEKRYRIFAEKGVRDINRYNELSEDFMPYIVIIIDELADLMLVSPVEVEDSICRLAQMARAAGIHLIVATQRPSVDVVTGLIKANIPSRIAFAVSSQADSRTILDMGGAEKLLGKGDMLFFPIGAVKPFRIQGAFVSDNDIENTVNYIKSQVVVEEKAELTNELESTLEKSDTDIGDELYWDAVKIFVDNGKASVSLLQRKLRIGYSRAARLVDMMEERGIVSELDSNKKREVLIDNQQFENLYSN</sequence>
<dbReference type="GO" id="GO:0007059">
    <property type="term" value="P:chromosome segregation"/>
    <property type="evidence" value="ECO:0007669"/>
    <property type="project" value="UniProtKB-KW"/>
</dbReference>
<accession>A0A6I6DBH2</accession>
<dbReference type="KEGG" id="salq:SYNTR_1056"/>
<dbReference type="GO" id="GO:0005524">
    <property type="term" value="F:ATP binding"/>
    <property type="evidence" value="ECO:0007669"/>
    <property type="project" value="UniProtKB-UniRule"/>
</dbReference>
<comment type="similarity">
    <text evidence="2">Belongs to the FtsK/SpoIIIE/SftA family.</text>
</comment>
<organism evidence="19 20">
    <name type="scientific">Candidatus Syntrophocurvum alkaliphilum</name>
    <dbReference type="NCBI Taxonomy" id="2293317"/>
    <lineage>
        <taxon>Bacteria</taxon>
        <taxon>Bacillati</taxon>
        <taxon>Bacillota</taxon>
        <taxon>Clostridia</taxon>
        <taxon>Eubacteriales</taxon>
        <taxon>Syntrophomonadaceae</taxon>
        <taxon>Candidatus Syntrophocurvum</taxon>
    </lineage>
</organism>
<feature type="transmembrane region" description="Helical" evidence="17">
    <location>
        <begin position="99"/>
        <end position="118"/>
    </location>
</feature>
<evidence type="ECO:0000256" key="10">
    <source>
        <dbReference type="ARBA" id="ARBA00023125"/>
    </source>
</evidence>